<dbReference type="GO" id="GO:0016592">
    <property type="term" value="C:mediator complex"/>
    <property type="evidence" value="ECO:0007669"/>
    <property type="project" value="InterPro"/>
</dbReference>
<organism evidence="7 8">
    <name type="scientific">Ascobolus immersus RN42</name>
    <dbReference type="NCBI Taxonomy" id="1160509"/>
    <lineage>
        <taxon>Eukaryota</taxon>
        <taxon>Fungi</taxon>
        <taxon>Dikarya</taxon>
        <taxon>Ascomycota</taxon>
        <taxon>Pezizomycotina</taxon>
        <taxon>Pezizomycetes</taxon>
        <taxon>Pezizales</taxon>
        <taxon>Ascobolaceae</taxon>
        <taxon>Ascobolus</taxon>
    </lineage>
</organism>
<accession>A0A3N4IYX0</accession>
<feature type="region of interest" description="Disordered" evidence="6">
    <location>
        <begin position="151"/>
        <end position="211"/>
    </location>
</feature>
<comment type="subcellular location">
    <subcellularLocation>
        <location evidence="1">Nucleus</location>
    </subcellularLocation>
</comment>
<protein>
    <submittedName>
        <fullName evidence="7">Uncharacterized protein</fullName>
    </submittedName>
</protein>
<dbReference type="STRING" id="1160509.A0A3N4IYX0"/>
<feature type="compositionally biased region" description="Low complexity" evidence="6">
    <location>
        <begin position="1"/>
        <end position="30"/>
    </location>
</feature>
<evidence type="ECO:0000256" key="6">
    <source>
        <dbReference type="SAM" id="MobiDB-lite"/>
    </source>
</evidence>
<keyword evidence="4" id="KW-0804">Transcription</keyword>
<name>A0A3N4IYX0_ASCIM</name>
<evidence type="ECO:0000313" key="7">
    <source>
        <dbReference type="EMBL" id="RPA86844.1"/>
    </source>
</evidence>
<keyword evidence="8" id="KW-1185">Reference proteome</keyword>
<keyword evidence="3" id="KW-0805">Transcription regulation</keyword>
<feature type="compositionally biased region" description="Basic and acidic residues" evidence="6">
    <location>
        <begin position="183"/>
        <end position="199"/>
    </location>
</feature>
<keyword evidence="5" id="KW-0539">Nucleus</keyword>
<feature type="region of interest" description="Disordered" evidence="6">
    <location>
        <begin position="1"/>
        <end position="59"/>
    </location>
</feature>
<evidence type="ECO:0000256" key="3">
    <source>
        <dbReference type="ARBA" id="ARBA00023015"/>
    </source>
</evidence>
<dbReference type="InterPro" id="IPR021627">
    <property type="entry name" value="Mediator_Med27"/>
</dbReference>
<evidence type="ECO:0000256" key="1">
    <source>
        <dbReference type="ARBA" id="ARBA00004123"/>
    </source>
</evidence>
<evidence type="ECO:0000256" key="5">
    <source>
        <dbReference type="ARBA" id="ARBA00023242"/>
    </source>
</evidence>
<dbReference type="EMBL" id="ML119648">
    <property type="protein sequence ID" value="RPA86844.1"/>
    <property type="molecule type" value="Genomic_DNA"/>
</dbReference>
<evidence type="ECO:0000313" key="8">
    <source>
        <dbReference type="Proteomes" id="UP000275078"/>
    </source>
</evidence>
<sequence length="383" mass="44369">MQNVAQQAQAALQQQKQQQMLQQHQQQQQHQQHHQHQLQMQQAQQQQQQQQQQPPAPWNEEQTLDALRKLDELRSQITQLRSSIPDMISPFLRVEQMATPQDLFNEFEKQVRRSTAGVASFQQNFNSNRNLFTRATSIRYANPEGITRVEREDRIDFNARKDPESSNDKSEKEKAEAATVETTTEKDARDESDEGKPDDKEPEESLADFRRDNPDIAVEEDFLLNEYKFTLPPPARLAITIKLAGPQETFPPQIVSVRPAKWRPLDKLPPVYTSLERALKSRPNRASFSSLLQHIVTYKWLYDTKCEYCKRLAELKTADMPVLRRGNLAGKRKRVEDEDEPLMNGAKGEARKVAKLDEDGWSAFHESCFMEAMNKDTARREIS</sequence>
<proteinExistence type="inferred from homology"/>
<dbReference type="Proteomes" id="UP000275078">
    <property type="component" value="Unassembled WGS sequence"/>
</dbReference>
<comment type="similarity">
    <text evidence="2">Belongs to the Mediator complex subunit 27 family.</text>
</comment>
<evidence type="ECO:0000256" key="4">
    <source>
        <dbReference type="ARBA" id="ARBA00023163"/>
    </source>
</evidence>
<gene>
    <name evidence="7" type="ORF">BJ508DRAFT_411020</name>
</gene>
<reference evidence="7 8" key="1">
    <citation type="journal article" date="2018" name="Nat. Ecol. Evol.">
        <title>Pezizomycetes genomes reveal the molecular basis of ectomycorrhizal truffle lifestyle.</title>
        <authorList>
            <person name="Murat C."/>
            <person name="Payen T."/>
            <person name="Noel B."/>
            <person name="Kuo A."/>
            <person name="Morin E."/>
            <person name="Chen J."/>
            <person name="Kohler A."/>
            <person name="Krizsan K."/>
            <person name="Balestrini R."/>
            <person name="Da Silva C."/>
            <person name="Montanini B."/>
            <person name="Hainaut M."/>
            <person name="Levati E."/>
            <person name="Barry K.W."/>
            <person name="Belfiori B."/>
            <person name="Cichocki N."/>
            <person name="Clum A."/>
            <person name="Dockter R.B."/>
            <person name="Fauchery L."/>
            <person name="Guy J."/>
            <person name="Iotti M."/>
            <person name="Le Tacon F."/>
            <person name="Lindquist E.A."/>
            <person name="Lipzen A."/>
            <person name="Malagnac F."/>
            <person name="Mello A."/>
            <person name="Molinier V."/>
            <person name="Miyauchi S."/>
            <person name="Poulain J."/>
            <person name="Riccioni C."/>
            <person name="Rubini A."/>
            <person name="Sitrit Y."/>
            <person name="Splivallo R."/>
            <person name="Traeger S."/>
            <person name="Wang M."/>
            <person name="Zifcakova L."/>
            <person name="Wipf D."/>
            <person name="Zambonelli A."/>
            <person name="Paolocci F."/>
            <person name="Nowrousian M."/>
            <person name="Ottonello S."/>
            <person name="Baldrian P."/>
            <person name="Spatafora J.W."/>
            <person name="Henrissat B."/>
            <person name="Nagy L.G."/>
            <person name="Aury J.M."/>
            <person name="Wincker P."/>
            <person name="Grigoriev I.V."/>
            <person name="Bonfante P."/>
            <person name="Martin F.M."/>
        </authorList>
    </citation>
    <scope>NUCLEOTIDE SEQUENCE [LARGE SCALE GENOMIC DNA]</scope>
    <source>
        <strain evidence="7 8">RN42</strain>
    </source>
</reference>
<dbReference type="AlphaFoldDB" id="A0A3N4IYX0"/>
<feature type="compositionally biased region" description="Basic and acidic residues" evidence="6">
    <location>
        <begin position="151"/>
        <end position="176"/>
    </location>
</feature>
<dbReference type="Pfam" id="PF11571">
    <property type="entry name" value="Med27"/>
    <property type="match status" value="1"/>
</dbReference>
<feature type="compositionally biased region" description="Low complexity" evidence="6">
    <location>
        <begin position="37"/>
        <end position="53"/>
    </location>
</feature>
<dbReference type="OrthoDB" id="5326237at2759"/>
<evidence type="ECO:0000256" key="2">
    <source>
        <dbReference type="ARBA" id="ARBA00008048"/>
    </source>
</evidence>